<gene>
    <name evidence="11" type="ORF">NN4_61230</name>
</gene>
<proteinExistence type="inferred from homology"/>
<keyword evidence="6" id="KW-0067">ATP-binding</keyword>
<evidence type="ECO:0000256" key="4">
    <source>
        <dbReference type="ARBA" id="ARBA00022741"/>
    </source>
</evidence>
<dbReference type="GO" id="GO:0016301">
    <property type="term" value="F:kinase activity"/>
    <property type="evidence" value="ECO:0007669"/>
    <property type="project" value="UniProtKB-KW"/>
</dbReference>
<feature type="domain" description="Phosphoribosyltransferase" evidence="9">
    <location>
        <begin position="169"/>
        <end position="258"/>
    </location>
</feature>
<dbReference type="SUPFAM" id="SSF53271">
    <property type="entry name" value="PRTase-like"/>
    <property type="match status" value="1"/>
</dbReference>
<dbReference type="SMART" id="SM01400">
    <property type="entry name" value="Pribosyltran_N"/>
    <property type="match status" value="1"/>
</dbReference>
<organism evidence="11 12">
    <name type="scientific">Nocardia ninae NBRC 108245</name>
    <dbReference type="NCBI Taxonomy" id="1210091"/>
    <lineage>
        <taxon>Bacteria</taxon>
        <taxon>Bacillati</taxon>
        <taxon>Actinomycetota</taxon>
        <taxon>Actinomycetes</taxon>
        <taxon>Mycobacteriales</taxon>
        <taxon>Nocardiaceae</taxon>
        <taxon>Nocardia</taxon>
    </lineage>
</organism>
<reference evidence="11 12" key="1">
    <citation type="submission" date="2019-07" db="EMBL/GenBank/DDBJ databases">
        <title>Whole genome shotgun sequence of Nocardia ninae NBRC 108245.</title>
        <authorList>
            <person name="Hosoyama A."/>
            <person name="Uohara A."/>
            <person name="Ohji S."/>
            <person name="Ichikawa N."/>
        </authorList>
    </citation>
    <scope>NUCLEOTIDE SEQUENCE [LARGE SCALE GENOMIC DNA]</scope>
    <source>
        <strain evidence="11 12">NBRC 108245</strain>
    </source>
</reference>
<dbReference type="CDD" id="cd06223">
    <property type="entry name" value="PRTases_typeI"/>
    <property type="match status" value="1"/>
</dbReference>
<evidence type="ECO:0000313" key="12">
    <source>
        <dbReference type="Proteomes" id="UP000321424"/>
    </source>
</evidence>
<dbReference type="PANTHER" id="PTHR10210">
    <property type="entry name" value="RIBOSE-PHOSPHATE DIPHOSPHOKINASE FAMILY MEMBER"/>
    <property type="match status" value="1"/>
</dbReference>
<evidence type="ECO:0000256" key="7">
    <source>
        <dbReference type="ARBA" id="ARBA00049535"/>
    </source>
</evidence>
<evidence type="ECO:0000259" key="9">
    <source>
        <dbReference type="Pfam" id="PF00156"/>
    </source>
</evidence>
<keyword evidence="5 11" id="KW-0418">Kinase</keyword>
<comment type="caution">
    <text evidence="11">The sequence shown here is derived from an EMBL/GenBank/DDBJ whole genome shotgun (WGS) entry which is preliminary data.</text>
</comment>
<evidence type="ECO:0000256" key="2">
    <source>
        <dbReference type="ARBA" id="ARBA00022679"/>
    </source>
</evidence>
<dbReference type="GO" id="GO:0006164">
    <property type="term" value="P:purine nucleotide biosynthetic process"/>
    <property type="evidence" value="ECO:0007669"/>
    <property type="project" value="TreeGrafter"/>
</dbReference>
<dbReference type="Gene3D" id="3.40.50.2020">
    <property type="match status" value="2"/>
</dbReference>
<dbReference type="GO" id="GO:0005524">
    <property type="term" value="F:ATP binding"/>
    <property type="evidence" value="ECO:0007669"/>
    <property type="project" value="UniProtKB-KW"/>
</dbReference>
<comment type="catalytic activity">
    <reaction evidence="7">
        <text>D-ribose 5-phosphate + ATP = 5-phospho-alpha-D-ribose 1-diphosphate + AMP + H(+)</text>
        <dbReference type="Rhea" id="RHEA:15609"/>
        <dbReference type="ChEBI" id="CHEBI:15378"/>
        <dbReference type="ChEBI" id="CHEBI:30616"/>
        <dbReference type="ChEBI" id="CHEBI:58017"/>
        <dbReference type="ChEBI" id="CHEBI:78346"/>
        <dbReference type="ChEBI" id="CHEBI:456215"/>
        <dbReference type="EC" id="2.7.6.1"/>
    </reaction>
</comment>
<keyword evidence="2" id="KW-0808">Transferase</keyword>
<evidence type="ECO:0000259" key="10">
    <source>
        <dbReference type="Pfam" id="PF13793"/>
    </source>
</evidence>
<dbReference type="Proteomes" id="UP000321424">
    <property type="component" value="Unassembled WGS sequence"/>
</dbReference>
<dbReference type="GO" id="GO:0000287">
    <property type="term" value="F:magnesium ion binding"/>
    <property type="evidence" value="ECO:0007669"/>
    <property type="project" value="InterPro"/>
</dbReference>
<dbReference type="AlphaFoldDB" id="A0A511MLV1"/>
<dbReference type="InterPro" id="IPR005946">
    <property type="entry name" value="Rib-P_diPkinase"/>
</dbReference>
<protein>
    <recommendedName>
        <fullName evidence="1">ribose-phosphate diphosphokinase</fullName>
        <ecNumber evidence="1">2.7.6.1</ecNumber>
    </recommendedName>
</protein>
<name>A0A511MLV1_9NOCA</name>
<feature type="domain" description="Ribose-phosphate pyrophosphokinase N-terminal" evidence="10">
    <location>
        <begin position="31"/>
        <end position="127"/>
    </location>
</feature>
<evidence type="ECO:0000256" key="1">
    <source>
        <dbReference type="ARBA" id="ARBA00013247"/>
    </source>
</evidence>
<dbReference type="FunFam" id="3.40.50.2020:FF:000014">
    <property type="entry name" value="Ribose-phosphate pyrophosphokinase 1"/>
    <property type="match status" value="1"/>
</dbReference>
<dbReference type="EMBL" id="BJXA01000054">
    <property type="protein sequence ID" value="GEM41604.1"/>
    <property type="molecule type" value="Genomic_DNA"/>
</dbReference>
<comment type="similarity">
    <text evidence="8">Belongs to the ribose-phosphate pyrophosphokinase family.</text>
</comment>
<dbReference type="GO" id="GO:0004749">
    <property type="term" value="F:ribose phosphate diphosphokinase activity"/>
    <property type="evidence" value="ECO:0007669"/>
    <property type="project" value="UniProtKB-EC"/>
</dbReference>
<dbReference type="Pfam" id="PF13793">
    <property type="entry name" value="Pribosyltran_N"/>
    <property type="match status" value="1"/>
</dbReference>
<sequence length="331" mass="35451">MTCLAFETHGPRLLRALFDNIMAALPTNERLRSVDRRFPDGEVCVEIARSLRGRRVLACQILSVDAPFSDNELLALLATIHGCKTAGAERIIVFVPFLAYSRQDRPDLERGRPATTELIGRLLRSAGADAVVTIAAGATQRIEMLYRPLRFTAVDPIAPIVAALAPVRPKYLVAPDGGAVRLAEPVAERLGCELVVAAKQRVDAENVVLNVDAAGIESDAAPVAVVDDLVASAGTIVALATELRRHRPALDMYVACSHLRPTPVGIRRINELYSAGCLIGLATVTLAAPVEGLRMVPHMPPVAELATDILAALNTDETFAEDFRGGRAFSA</sequence>
<dbReference type="Pfam" id="PF00156">
    <property type="entry name" value="Pribosyltran"/>
    <property type="match status" value="1"/>
</dbReference>
<evidence type="ECO:0000256" key="8">
    <source>
        <dbReference type="RuleBase" id="RU004324"/>
    </source>
</evidence>
<keyword evidence="3 8" id="KW-0545">Nucleotide biosynthesis</keyword>
<dbReference type="GO" id="GO:0002189">
    <property type="term" value="C:ribose phosphate diphosphokinase complex"/>
    <property type="evidence" value="ECO:0007669"/>
    <property type="project" value="TreeGrafter"/>
</dbReference>
<dbReference type="GO" id="GO:0005737">
    <property type="term" value="C:cytoplasm"/>
    <property type="evidence" value="ECO:0007669"/>
    <property type="project" value="TreeGrafter"/>
</dbReference>
<keyword evidence="12" id="KW-1185">Reference proteome</keyword>
<accession>A0A511MLV1</accession>
<evidence type="ECO:0000313" key="11">
    <source>
        <dbReference type="EMBL" id="GEM41604.1"/>
    </source>
</evidence>
<evidence type="ECO:0000256" key="5">
    <source>
        <dbReference type="ARBA" id="ARBA00022777"/>
    </source>
</evidence>
<evidence type="ECO:0000256" key="3">
    <source>
        <dbReference type="ARBA" id="ARBA00022727"/>
    </source>
</evidence>
<dbReference type="NCBIfam" id="TIGR01251">
    <property type="entry name" value="ribP_PPkin"/>
    <property type="match status" value="1"/>
</dbReference>
<evidence type="ECO:0000256" key="6">
    <source>
        <dbReference type="ARBA" id="ARBA00022840"/>
    </source>
</evidence>
<dbReference type="InterPro" id="IPR029099">
    <property type="entry name" value="Pribosyltran_N"/>
</dbReference>
<dbReference type="GO" id="GO:0006015">
    <property type="term" value="P:5-phosphoribose 1-diphosphate biosynthetic process"/>
    <property type="evidence" value="ECO:0007669"/>
    <property type="project" value="TreeGrafter"/>
</dbReference>
<dbReference type="InterPro" id="IPR029057">
    <property type="entry name" value="PRTase-like"/>
</dbReference>
<dbReference type="PANTHER" id="PTHR10210:SF32">
    <property type="entry name" value="RIBOSE-PHOSPHATE PYROPHOSPHOKINASE 2"/>
    <property type="match status" value="1"/>
</dbReference>
<dbReference type="EC" id="2.7.6.1" evidence="1"/>
<keyword evidence="4" id="KW-0547">Nucleotide-binding</keyword>
<dbReference type="InterPro" id="IPR000836">
    <property type="entry name" value="PRTase_dom"/>
</dbReference>